<dbReference type="Pfam" id="PF00702">
    <property type="entry name" value="Hydrolase"/>
    <property type="match status" value="1"/>
</dbReference>
<keyword evidence="6" id="KW-1185">Reference proteome</keyword>
<dbReference type="SFLD" id="SFLDG01129">
    <property type="entry name" value="C1.5:_HAD__Beta-PGM__Phosphata"/>
    <property type="match status" value="1"/>
</dbReference>
<keyword evidence="3 5" id="KW-0378">Hydrolase</keyword>
<dbReference type="Gene3D" id="1.10.150.520">
    <property type="match status" value="1"/>
</dbReference>
<keyword evidence="2" id="KW-0479">Metal-binding</keyword>
<dbReference type="Gene3D" id="3.40.50.1000">
    <property type="entry name" value="HAD superfamily/HAD-like"/>
    <property type="match status" value="1"/>
</dbReference>
<sequence length="249" mass="28662">METQGYIFDYGGTLDTDGCHWGKMIWHAYKRQNIPIKEDMFRKAYVHAERMLGKHPIIQSDYTFLKTLKTKIRIEFEYLLQKRILTSSDISSTSLQSAVVTDLYHHVQKVTAKSRNILLNLKERHPMVLVSNFYGNMSVVLHEFGLDDIFDDVVESAIVKVRKPDPAIFQIGINKLKMEPKNVIVVGDSYTKDILPAHEIGCKTVWLKGEGWTEEQYPNCVADKIITHLKQLTDRPLGNNNKNNNKQAQ</sequence>
<dbReference type="GO" id="GO:0016791">
    <property type="term" value="F:phosphatase activity"/>
    <property type="evidence" value="ECO:0007669"/>
    <property type="project" value="TreeGrafter"/>
</dbReference>
<dbReference type="InterPro" id="IPR023214">
    <property type="entry name" value="HAD_sf"/>
</dbReference>
<evidence type="ECO:0000313" key="5">
    <source>
        <dbReference type="EMBL" id="TXJ62242.1"/>
    </source>
</evidence>
<dbReference type="NCBIfam" id="TIGR01509">
    <property type="entry name" value="HAD-SF-IA-v3"/>
    <property type="match status" value="1"/>
</dbReference>
<evidence type="ECO:0000256" key="2">
    <source>
        <dbReference type="ARBA" id="ARBA00022723"/>
    </source>
</evidence>
<dbReference type="GO" id="GO:0044281">
    <property type="term" value="P:small molecule metabolic process"/>
    <property type="evidence" value="ECO:0007669"/>
    <property type="project" value="UniProtKB-ARBA"/>
</dbReference>
<dbReference type="InterPro" id="IPR036412">
    <property type="entry name" value="HAD-like_sf"/>
</dbReference>
<organism evidence="5 6">
    <name type="scientific">Prevotella brunnea</name>
    <dbReference type="NCBI Taxonomy" id="2508867"/>
    <lineage>
        <taxon>Bacteria</taxon>
        <taxon>Pseudomonadati</taxon>
        <taxon>Bacteroidota</taxon>
        <taxon>Bacteroidia</taxon>
        <taxon>Bacteroidales</taxon>
        <taxon>Prevotellaceae</taxon>
        <taxon>Prevotella</taxon>
    </lineage>
</organism>
<dbReference type="Proteomes" id="UP000321612">
    <property type="component" value="Unassembled WGS sequence"/>
</dbReference>
<name>A0A5C8GKL9_9BACT</name>
<accession>A0A5C8GKL9</accession>
<evidence type="ECO:0000256" key="1">
    <source>
        <dbReference type="ARBA" id="ARBA00001946"/>
    </source>
</evidence>
<dbReference type="PANTHER" id="PTHR46470">
    <property type="entry name" value="N-ACYLNEURAMINATE-9-PHOSPHATASE"/>
    <property type="match status" value="1"/>
</dbReference>
<dbReference type="InterPro" id="IPR051400">
    <property type="entry name" value="HAD-like_hydrolase"/>
</dbReference>
<comment type="caution">
    <text evidence="5">The sequence shown here is derived from an EMBL/GenBank/DDBJ whole genome shotgun (WGS) entry which is preliminary data.</text>
</comment>
<dbReference type="AlphaFoldDB" id="A0A5C8GKL9"/>
<dbReference type="NCBIfam" id="TIGR01549">
    <property type="entry name" value="HAD-SF-IA-v1"/>
    <property type="match status" value="1"/>
</dbReference>
<comment type="cofactor">
    <cofactor evidence="1">
        <name>Mg(2+)</name>
        <dbReference type="ChEBI" id="CHEBI:18420"/>
    </cofactor>
</comment>
<evidence type="ECO:0000313" key="6">
    <source>
        <dbReference type="Proteomes" id="UP000321612"/>
    </source>
</evidence>
<dbReference type="EMBL" id="SDIK01000036">
    <property type="protein sequence ID" value="TXJ62242.1"/>
    <property type="molecule type" value="Genomic_DNA"/>
</dbReference>
<reference evidence="6" key="1">
    <citation type="submission" date="2019-05" db="EMBL/GenBank/DDBJ databases">
        <title>Prevotella brunnea sp. nov., isolated from a wound of a patient.</title>
        <authorList>
            <person name="Buhl M."/>
        </authorList>
    </citation>
    <scope>NUCLEOTIDE SEQUENCE [LARGE SCALE GENOMIC DNA]</scope>
    <source>
        <strain evidence="6">A2672</strain>
    </source>
</reference>
<gene>
    <name evidence="5" type="ORF">ETF27_05545</name>
</gene>
<dbReference type="RefSeq" id="WP_130829228.1">
    <property type="nucleotide sequence ID" value="NZ_SDIK01000036.1"/>
</dbReference>
<dbReference type="OrthoDB" id="9797415at2"/>
<dbReference type="SFLD" id="SFLDS00003">
    <property type="entry name" value="Haloacid_Dehalogenase"/>
    <property type="match status" value="1"/>
</dbReference>
<dbReference type="SUPFAM" id="SSF56784">
    <property type="entry name" value="HAD-like"/>
    <property type="match status" value="1"/>
</dbReference>
<proteinExistence type="predicted"/>
<protein>
    <submittedName>
        <fullName evidence="5">HAD family hydrolase</fullName>
    </submittedName>
</protein>
<dbReference type="PANTHER" id="PTHR46470:SF2">
    <property type="entry name" value="GLYCERALDEHYDE 3-PHOSPHATE PHOSPHATASE"/>
    <property type="match status" value="1"/>
</dbReference>
<dbReference type="GO" id="GO:0046872">
    <property type="term" value="F:metal ion binding"/>
    <property type="evidence" value="ECO:0007669"/>
    <property type="project" value="UniProtKB-KW"/>
</dbReference>
<dbReference type="InterPro" id="IPR006439">
    <property type="entry name" value="HAD-SF_hydro_IA"/>
</dbReference>
<evidence type="ECO:0000256" key="4">
    <source>
        <dbReference type="ARBA" id="ARBA00022842"/>
    </source>
</evidence>
<evidence type="ECO:0000256" key="3">
    <source>
        <dbReference type="ARBA" id="ARBA00022801"/>
    </source>
</evidence>
<keyword evidence="4" id="KW-0460">Magnesium</keyword>